<keyword evidence="3" id="KW-1185">Reference proteome</keyword>
<proteinExistence type="predicted"/>
<organism evidence="2 3">
    <name type="scientific">Stieleria maiorica</name>
    <dbReference type="NCBI Taxonomy" id="2795974"/>
    <lineage>
        <taxon>Bacteria</taxon>
        <taxon>Pseudomonadati</taxon>
        <taxon>Planctomycetota</taxon>
        <taxon>Planctomycetia</taxon>
        <taxon>Pirellulales</taxon>
        <taxon>Pirellulaceae</taxon>
        <taxon>Stieleria</taxon>
    </lineage>
</organism>
<name>A0A5B9MHT7_9BACT</name>
<evidence type="ECO:0000313" key="3">
    <source>
        <dbReference type="Proteomes" id="UP000321353"/>
    </source>
</evidence>
<feature type="compositionally biased region" description="Basic and acidic residues" evidence="1">
    <location>
        <begin position="38"/>
        <end position="58"/>
    </location>
</feature>
<reference evidence="2 3" key="1">
    <citation type="submission" date="2019-02" db="EMBL/GenBank/DDBJ databases">
        <title>Planctomycetal bacteria perform biofilm scaping via a novel small molecule.</title>
        <authorList>
            <person name="Jeske O."/>
            <person name="Boedeker C."/>
            <person name="Wiegand S."/>
            <person name="Breitling P."/>
            <person name="Kallscheuer N."/>
            <person name="Jogler M."/>
            <person name="Rohde M."/>
            <person name="Petersen J."/>
            <person name="Medema M.H."/>
            <person name="Surup F."/>
            <person name="Jogler C."/>
        </authorList>
    </citation>
    <scope>NUCLEOTIDE SEQUENCE [LARGE SCALE GENOMIC DNA]</scope>
    <source>
        <strain evidence="2 3">Mal15</strain>
    </source>
</reference>
<evidence type="ECO:0000256" key="1">
    <source>
        <dbReference type="SAM" id="MobiDB-lite"/>
    </source>
</evidence>
<protein>
    <submittedName>
        <fullName evidence="2">Uncharacterized protein</fullName>
    </submittedName>
</protein>
<gene>
    <name evidence="2" type="ORF">Mal15_49380</name>
</gene>
<evidence type="ECO:0000313" key="2">
    <source>
        <dbReference type="EMBL" id="QEG00862.1"/>
    </source>
</evidence>
<dbReference type="AlphaFoldDB" id="A0A5B9MHT7"/>
<feature type="region of interest" description="Disordered" evidence="1">
    <location>
        <begin position="26"/>
        <end position="58"/>
    </location>
</feature>
<dbReference type="Proteomes" id="UP000321353">
    <property type="component" value="Chromosome"/>
</dbReference>
<accession>A0A5B9MHT7</accession>
<dbReference type="KEGG" id="smam:Mal15_49380"/>
<sequence>MRAGVAGGEGDIAGLVGVGEIQTCHSDGLSAKEDDDATREGSGGRRWEERTEKWGAEK</sequence>
<dbReference type="EMBL" id="CP036264">
    <property type="protein sequence ID" value="QEG00862.1"/>
    <property type="molecule type" value="Genomic_DNA"/>
</dbReference>